<dbReference type="GO" id="GO:0003008">
    <property type="term" value="P:system process"/>
    <property type="evidence" value="ECO:0007669"/>
    <property type="project" value="UniProtKB-ARBA"/>
</dbReference>
<dbReference type="FunFam" id="1.10.472.80:FF:000069">
    <property type="entry name" value="TBC (Tre-2/Bub2/Cdc16) domain family"/>
    <property type="match status" value="1"/>
</dbReference>
<dbReference type="Gene3D" id="2.30.29.30">
    <property type="entry name" value="Pleckstrin-homology domain (PH domain)/Phosphotyrosine-binding domain (PTB)"/>
    <property type="match status" value="2"/>
</dbReference>
<feature type="domain" description="Rab-GAP TBC" evidence="3">
    <location>
        <begin position="479"/>
        <end position="666"/>
    </location>
</feature>
<keyword evidence="1" id="KW-0343">GTPase activation</keyword>
<dbReference type="Proteomes" id="UP001196413">
    <property type="component" value="Unassembled WGS sequence"/>
</dbReference>
<reference evidence="4" key="1">
    <citation type="submission" date="2021-06" db="EMBL/GenBank/DDBJ databases">
        <title>Parelaphostrongylus tenuis whole genome reference sequence.</title>
        <authorList>
            <person name="Garwood T.J."/>
            <person name="Larsen P.A."/>
            <person name="Fountain-Jones N.M."/>
            <person name="Garbe J.R."/>
            <person name="Macchietto M.G."/>
            <person name="Kania S.A."/>
            <person name="Gerhold R.W."/>
            <person name="Richards J.E."/>
            <person name="Wolf T.M."/>
        </authorList>
    </citation>
    <scope>NUCLEOTIDE SEQUENCE</scope>
    <source>
        <strain evidence="4">MNPRO001-30</strain>
        <tissue evidence="4">Meninges</tissue>
    </source>
</reference>
<dbReference type="Pfam" id="PF00566">
    <property type="entry name" value="RabGAP-TBC"/>
    <property type="match status" value="1"/>
</dbReference>
<dbReference type="InterPro" id="IPR018247">
    <property type="entry name" value="EF_Hand_1_Ca_BS"/>
</dbReference>
<evidence type="ECO:0000313" key="5">
    <source>
        <dbReference type="Proteomes" id="UP001196413"/>
    </source>
</evidence>
<evidence type="ECO:0000259" key="3">
    <source>
        <dbReference type="PROSITE" id="PS50086"/>
    </source>
</evidence>
<proteinExistence type="predicted"/>
<dbReference type="SMART" id="SM00568">
    <property type="entry name" value="GRAM"/>
    <property type="match status" value="2"/>
</dbReference>
<gene>
    <name evidence="4" type="ORF">KIN20_005109</name>
</gene>
<dbReference type="SUPFAM" id="SSF47923">
    <property type="entry name" value="Ypt/Rab-GAP domain of gyp1p"/>
    <property type="match status" value="2"/>
</dbReference>
<organism evidence="4 5">
    <name type="scientific">Parelaphostrongylus tenuis</name>
    <name type="common">Meningeal worm</name>
    <dbReference type="NCBI Taxonomy" id="148309"/>
    <lineage>
        <taxon>Eukaryota</taxon>
        <taxon>Metazoa</taxon>
        <taxon>Ecdysozoa</taxon>
        <taxon>Nematoda</taxon>
        <taxon>Chromadorea</taxon>
        <taxon>Rhabditida</taxon>
        <taxon>Rhabditina</taxon>
        <taxon>Rhabditomorpha</taxon>
        <taxon>Strongyloidea</taxon>
        <taxon>Metastrongylidae</taxon>
        <taxon>Parelaphostrongylus</taxon>
    </lineage>
</organism>
<dbReference type="InterPro" id="IPR011993">
    <property type="entry name" value="PH-like_dom_sf"/>
</dbReference>
<dbReference type="FunFam" id="1.10.8.270:FF:000002">
    <property type="entry name" value="TBC1 domain family member 9B"/>
    <property type="match status" value="1"/>
</dbReference>
<dbReference type="PROSITE" id="PS00018">
    <property type="entry name" value="EF_HAND_1"/>
    <property type="match status" value="1"/>
</dbReference>
<evidence type="ECO:0000256" key="1">
    <source>
        <dbReference type="ARBA" id="ARBA00022468"/>
    </source>
</evidence>
<keyword evidence="2" id="KW-0677">Repeat</keyword>
<dbReference type="Gene3D" id="1.10.8.270">
    <property type="entry name" value="putative rabgap domain of human tbc1 domain family member 14 like domains"/>
    <property type="match status" value="1"/>
</dbReference>
<evidence type="ECO:0000313" key="4">
    <source>
        <dbReference type="EMBL" id="KAJ1349525.1"/>
    </source>
</evidence>
<dbReference type="SMART" id="SM00164">
    <property type="entry name" value="TBC"/>
    <property type="match status" value="1"/>
</dbReference>
<dbReference type="InterPro" id="IPR004182">
    <property type="entry name" value="GRAM"/>
</dbReference>
<dbReference type="InterPro" id="IPR000195">
    <property type="entry name" value="Rab-GAP-TBC_dom"/>
</dbReference>
<protein>
    <recommendedName>
        <fullName evidence="3">Rab-GAP TBC domain-containing protein</fullName>
    </recommendedName>
</protein>
<dbReference type="InterPro" id="IPR035969">
    <property type="entry name" value="Rab-GAP_TBC_sf"/>
</dbReference>
<keyword evidence="5" id="KW-1185">Reference proteome</keyword>
<dbReference type="GO" id="GO:0005096">
    <property type="term" value="F:GTPase activator activity"/>
    <property type="evidence" value="ECO:0007669"/>
    <property type="project" value="UniProtKB-KW"/>
</dbReference>
<dbReference type="PROSITE" id="PS50086">
    <property type="entry name" value="TBC_RABGAP"/>
    <property type="match status" value="1"/>
</dbReference>
<comment type="caution">
    <text evidence="4">The sequence shown here is derived from an EMBL/GenBank/DDBJ whole genome shotgun (WGS) entry which is preliminary data.</text>
</comment>
<dbReference type="Gene3D" id="1.10.472.80">
    <property type="entry name" value="Ypt/Rab-GAP domain of gyp1p, domain 3"/>
    <property type="match status" value="1"/>
</dbReference>
<accession>A0AAD5QID1</accession>
<dbReference type="EMBL" id="JAHQIW010000680">
    <property type="protein sequence ID" value="KAJ1349525.1"/>
    <property type="molecule type" value="Genomic_DNA"/>
</dbReference>
<dbReference type="FunFam" id="2.30.29.30:FF:000013">
    <property type="entry name" value="Putative TBC1 domain family member 8B"/>
    <property type="match status" value="1"/>
</dbReference>
<dbReference type="Pfam" id="PF02893">
    <property type="entry name" value="GRAM"/>
    <property type="match status" value="2"/>
</dbReference>
<evidence type="ECO:0000256" key="2">
    <source>
        <dbReference type="ARBA" id="ARBA00022737"/>
    </source>
</evidence>
<sequence length="865" mass="99489">MVWIKPEYLYFGQPLWSVEEECEYFAVQRRKGHGTKGLSSVLVATLDSVLDTRPPPYRILYRYENDDVQIAFVIAVSIERNEIFEHWNWIQKNIKPTLGRFSNEKDVRAFVICKVESLVHIDAETSSGTEVLDSFSTRSVTDKFLTLFSLPSDEKLVNYYNCCCWNNGFPNQGQLYLSVNFLCFYSFVLGKEVKIKLKWTDITKLDKVSTVLWPKSINVVTRQGSFKFSMFLNIEETYKLASQLANIAMKQLIEEEGFCEDVSLLHKALRESCQKRARKTSASFLKRDLDARYRSESYRCIFHLPHSEKLDGDTECRLFTPYNRRHVIGRLYLSAHFVCFASKTERLVSITIPIVEIASIEECNTVRGGNITCGTGLLICLKNKAAVVFSFVPDRDRVLAKAKTFVEEFNVQNSLKKPPRKESSLARVECLDYPLMVKYPCGSNTGNNCKAKWEKLFDEYGSGASMYRTIALHRLLLEGVPVDFRGEIWMICSGASAEMKLNPGYYKELLQRNNSLYTVAQDEIERDLYRSLPEHPAFQSAEGIDALRRILTAYSFRNPNIGYCQAMNIVSSVLLLYVKEEEAFWLLVAICERLLPDYYNTKVVGALVDQGVFAELVERCLPTISAKLSHLGLGNMIALSWFLTIFLSAVKFGAAVRILDLFFYEGAKLMFQVAMELLRENESTICNSEDEGETLLALSAYADQIHEGFRDDSDKKSVNNLLTSSYRNFGCSFTNEQIERLRLKHRLKVVQTLEDSQMRSIIRVLYNVVKEEHLLSWRTRIGTTLRYQNGSLTERPQPDPCAHSQYRLDYDMFSEVIRRFLPWPVNNNFIVRLFRLLDVSESGLLTFRDLALTLSLLLLSRRSWC</sequence>
<dbReference type="PANTHER" id="PTHR47666:SF1">
    <property type="entry name" value="PROTEIN VASCULAR ASSOCIATED DEATH 1, CHLOROPLASTIC"/>
    <property type="match status" value="1"/>
</dbReference>
<dbReference type="AlphaFoldDB" id="A0AAD5QID1"/>
<name>A0AAD5QID1_PARTN</name>
<dbReference type="PANTHER" id="PTHR47666">
    <property type="entry name" value="PROTEIN VASCULAR ASSOCIATED DEATH 1, CHLOROPLASTIC"/>
    <property type="match status" value="1"/>
</dbReference>
<dbReference type="Gene3D" id="1.10.238.10">
    <property type="entry name" value="EF-hand"/>
    <property type="match status" value="1"/>
</dbReference>